<dbReference type="STRING" id="29655.A0A0K9NYA9"/>
<evidence type="ECO:0000256" key="4">
    <source>
        <dbReference type="ARBA" id="ARBA00022692"/>
    </source>
</evidence>
<evidence type="ECO:0000256" key="12">
    <source>
        <dbReference type="SAM" id="Phobius"/>
    </source>
</evidence>
<dbReference type="Pfam" id="PF01501">
    <property type="entry name" value="Glyco_transf_8"/>
    <property type="match status" value="1"/>
</dbReference>
<keyword evidence="9" id="KW-0961">Cell wall biogenesis/degradation</keyword>
<dbReference type="EC" id="2.4.1.-" evidence="11"/>
<evidence type="ECO:0000256" key="5">
    <source>
        <dbReference type="ARBA" id="ARBA00022723"/>
    </source>
</evidence>
<keyword evidence="14" id="KW-1185">Reference proteome</keyword>
<keyword evidence="5" id="KW-0479">Metal-binding</keyword>
<comment type="similarity">
    <text evidence="10">Belongs to the glycosyltransferase 8 family. Glycogenin subfamily.</text>
</comment>
<dbReference type="Proteomes" id="UP000036987">
    <property type="component" value="Unassembled WGS sequence"/>
</dbReference>
<keyword evidence="7 12" id="KW-0472">Membrane</keyword>
<dbReference type="InterPro" id="IPR002495">
    <property type="entry name" value="Glyco_trans_8"/>
</dbReference>
<dbReference type="SUPFAM" id="SSF53448">
    <property type="entry name" value="Nucleotide-diphospho-sugar transferases"/>
    <property type="match status" value="1"/>
</dbReference>
<evidence type="ECO:0000256" key="2">
    <source>
        <dbReference type="ARBA" id="ARBA00022676"/>
    </source>
</evidence>
<keyword evidence="6 12" id="KW-1133">Transmembrane helix</keyword>
<keyword evidence="3 13" id="KW-0808">Transferase</keyword>
<reference evidence="14" key="1">
    <citation type="journal article" date="2016" name="Nature">
        <title>The genome of the seagrass Zostera marina reveals angiosperm adaptation to the sea.</title>
        <authorList>
            <person name="Olsen J.L."/>
            <person name="Rouze P."/>
            <person name="Verhelst B."/>
            <person name="Lin Y.-C."/>
            <person name="Bayer T."/>
            <person name="Collen J."/>
            <person name="Dattolo E."/>
            <person name="De Paoli E."/>
            <person name="Dittami S."/>
            <person name="Maumus F."/>
            <person name="Michel G."/>
            <person name="Kersting A."/>
            <person name="Lauritano C."/>
            <person name="Lohaus R."/>
            <person name="Toepel M."/>
            <person name="Tonon T."/>
            <person name="Vanneste K."/>
            <person name="Amirebrahimi M."/>
            <person name="Brakel J."/>
            <person name="Bostroem C."/>
            <person name="Chovatia M."/>
            <person name="Grimwood J."/>
            <person name="Jenkins J.W."/>
            <person name="Jueterbock A."/>
            <person name="Mraz A."/>
            <person name="Stam W.T."/>
            <person name="Tice H."/>
            <person name="Bornberg-Bauer E."/>
            <person name="Green P.J."/>
            <person name="Pearson G.A."/>
            <person name="Procaccini G."/>
            <person name="Duarte C.M."/>
            <person name="Schmutz J."/>
            <person name="Reusch T.B.H."/>
            <person name="Van de Peer Y."/>
        </authorList>
    </citation>
    <scope>NUCLEOTIDE SEQUENCE [LARGE SCALE GENOMIC DNA]</scope>
    <source>
        <strain evidence="14">cv. Finnish</strain>
    </source>
</reference>
<dbReference type="InterPro" id="IPR029044">
    <property type="entry name" value="Nucleotide-diphossugar_trans"/>
</dbReference>
<gene>
    <name evidence="13" type="ORF">ZOSMA_4G00130</name>
</gene>
<keyword evidence="4 12" id="KW-0812">Transmembrane</keyword>
<dbReference type="GO" id="GO:0016757">
    <property type="term" value="F:glycosyltransferase activity"/>
    <property type="evidence" value="ECO:0000318"/>
    <property type="project" value="GO_Central"/>
</dbReference>
<dbReference type="AlphaFoldDB" id="A0A0K9NYA9"/>
<keyword evidence="2" id="KW-0328">Glycosyltransferase</keyword>
<accession>A0A0K9NYA9</accession>
<evidence type="ECO:0000256" key="7">
    <source>
        <dbReference type="ARBA" id="ARBA00023136"/>
    </source>
</evidence>
<dbReference type="Gene3D" id="3.90.550.10">
    <property type="entry name" value="Spore Coat Polysaccharide Biosynthesis Protein SpsA, Chain A"/>
    <property type="match status" value="1"/>
</dbReference>
<comment type="subcellular location">
    <subcellularLocation>
        <location evidence="1">Golgi apparatus membrane</location>
        <topology evidence="1">Single-pass type II membrane protein</topology>
    </subcellularLocation>
</comment>
<dbReference type="EMBL" id="LFYR01001430">
    <property type="protein sequence ID" value="KMZ61729.1"/>
    <property type="molecule type" value="Genomic_DNA"/>
</dbReference>
<evidence type="ECO:0000256" key="3">
    <source>
        <dbReference type="ARBA" id="ARBA00022679"/>
    </source>
</evidence>
<proteinExistence type="inferred from homology"/>
<evidence type="ECO:0000256" key="10">
    <source>
        <dbReference type="ARBA" id="ARBA00038162"/>
    </source>
</evidence>
<evidence type="ECO:0000256" key="8">
    <source>
        <dbReference type="ARBA" id="ARBA00023211"/>
    </source>
</evidence>
<evidence type="ECO:0000313" key="13">
    <source>
        <dbReference type="EMBL" id="KMZ61729.1"/>
    </source>
</evidence>
<comment type="caution">
    <text evidence="13">The sequence shown here is derived from an EMBL/GenBank/DDBJ whole genome shotgun (WGS) entry which is preliminary data.</text>
</comment>
<evidence type="ECO:0000256" key="6">
    <source>
        <dbReference type="ARBA" id="ARBA00022989"/>
    </source>
</evidence>
<dbReference type="GO" id="GO:0071555">
    <property type="term" value="P:cell wall organization"/>
    <property type="evidence" value="ECO:0007669"/>
    <property type="project" value="UniProtKB-KW"/>
</dbReference>
<sequence>MKNSTGTRYVVLKINLAFIVFSICAFVFILIHPSSFNAPLRCSHRYCHLPKSMAVVGGEKLRIMKDLIPAMILDGVRKDTRIGLVNMGSGWSSNNATTPINIRFDHVSRDFEWKDIFPEWIDEEEEMEGGPTCPEFPMPDYRQYDQQMDVVVASVPCRYPETGWARDVFRLQVHLVAAEMAVRKGRRDGNGRVKVAIRSPCQPMIEIFRCDDLVRRESDWWLYEAEAVRLEAKLALPVGSCNLALPLWEEGTIDSRFNDSKLNSPVNPKPREAYATVIHSSDNYICGAISLAQSIIRSGTNRDMILLHDDSISPEKLNALVAAGWKLHRIKRIRNPHAEKGSYNEYNYSKIRLWQLTFYSKILFIDSDVIVLKNLDLLFHFPQLSATGNDGVIFNSGVMLIEPSNCTFRQLLNRRDEIISYNGGDQGFLNEVFVWWHRFPRRVNFLKNFWANTTLETATKNYLFAADPPELFSIHFLGIKPWHCYRDYDCNWNIENQRIYASDAAHRRWWSLYDQMDDGLKSFCRLTQRRKVELEWDRKLAAKAGFIDEHWNLNISDHRRFE</sequence>
<evidence type="ECO:0000313" key="14">
    <source>
        <dbReference type="Proteomes" id="UP000036987"/>
    </source>
</evidence>
<evidence type="ECO:0000256" key="1">
    <source>
        <dbReference type="ARBA" id="ARBA00004323"/>
    </source>
</evidence>
<protein>
    <recommendedName>
        <fullName evidence="11">Hexosyltransferase</fullName>
        <ecNumber evidence="11">2.4.1.-</ecNumber>
    </recommendedName>
</protein>
<name>A0A0K9NYA9_ZOSMR</name>
<evidence type="ECO:0000256" key="9">
    <source>
        <dbReference type="ARBA" id="ARBA00023316"/>
    </source>
</evidence>
<dbReference type="GO" id="GO:0046872">
    <property type="term" value="F:metal ion binding"/>
    <property type="evidence" value="ECO:0007669"/>
    <property type="project" value="UniProtKB-KW"/>
</dbReference>
<dbReference type="PANTHER" id="PTHR11183">
    <property type="entry name" value="GLYCOGENIN SUBFAMILY MEMBER"/>
    <property type="match status" value="1"/>
</dbReference>
<dbReference type="CDD" id="cd02537">
    <property type="entry name" value="GT8_Glycogenin"/>
    <property type="match status" value="1"/>
</dbReference>
<evidence type="ECO:0000256" key="11">
    <source>
        <dbReference type="RuleBase" id="RU362027"/>
    </source>
</evidence>
<organism evidence="13 14">
    <name type="scientific">Zostera marina</name>
    <name type="common">Eelgrass</name>
    <dbReference type="NCBI Taxonomy" id="29655"/>
    <lineage>
        <taxon>Eukaryota</taxon>
        <taxon>Viridiplantae</taxon>
        <taxon>Streptophyta</taxon>
        <taxon>Embryophyta</taxon>
        <taxon>Tracheophyta</taxon>
        <taxon>Spermatophyta</taxon>
        <taxon>Magnoliopsida</taxon>
        <taxon>Liliopsida</taxon>
        <taxon>Zosteraceae</taxon>
        <taxon>Zostera</taxon>
    </lineage>
</organism>
<feature type="transmembrane region" description="Helical" evidence="12">
    <location>
        <begin position="12"/>
        <end position="31"/>
    </location>
</feature>
<dbReference type="OMA" id="VVRSECE"/>
<dbReference type="OrthoDB" id="2014201at2759"/>
<dbReference type="GO" id="GO:0000139">
    <property type="term" value="C:Golgi membrane"/>
    <property type="evidence" value="ECO:0007669"/>
    <property type="project" value="UniProtKB-SubCell"/>
</dbReference>
<dbReference type="FunFam" id="3.90.550.10:FF:000018">
    <property type="entry name" value="Hexosyltransferase"/>
    <property type="match status" value="1"/>
</dbReference>
<dbReference type="GO" id="GO:0045492">
    <property type="term" value="P:xylan biosynthetic process"/>
    <property type="evidence" value="ECO:0000318"/>
    <property type="project" value="GO_Central"/>
</dbReference>
<keyword evidence="8" id="KW-0464">Manganese</keyword>
<dbReference type="InterPro" id="IPR050587">
    <property type="entry name" value="GNT1/Glycosyltrans_8"/>
</dbReference>